<dbReference type="PANTHER" id="PTHR43639:SF1">
    <property type="entry name" value="SHORT-CHAIN DEHYDROGENASE_REDUCTASE FAMILY PROTEIN"/>
    <property type="match status" value="1"/>
</dbReference>
<keyword evidence="5" id="KW-1185">Reference proteome</keyword>
<evidence type="ECO:0000256" key="2">
    <source>
        <dbReference type="ARBA" id="ARBA00023002"/>
    </source>
</evidence>
<dbReference type="OrthoDB" id="9786360at2"/>
<gene>
    <name evidence="4" type="ORF">ATO11_04840</name>
</gene>
<name>A0A0L1JSP0_9RHOB</name>
<evidence type="ECO:0000256" key="1">
    <source>
        <dbReference type="ARBA" id="ARBA00006484"/>
    </source>
</evidence>
<dbReference type="PRINTS" id="PR00081">
    <property type="entry name" value="GDHRDH"/>
</dbReference>
<reference evidence="4 5" key="1">
    <citation type="journal article" date="2015" name="Int. J. Syst. Evol. Microbiol.">
        <title>Aestuariivita atlantica sp. nov., isolated from deep sea sediment of the Atlantic Ocean.</title>
        <authorList>
            <person name="Li G."/>
            <person name="Lai Q."/>
            <person name="Du Y."/>
            <person name="Liu X."/>
            <person name="Sun F."/>
            <person name="Shao Z."/>
        </authorList>
    </citation>
    <scope>NUCLEOTIDE SEQUENCE [LARGE SCALE GENOMIC DNA]</scope>
    <source>
        <strain evidence="4 5">22II-S11-z3</strain>
    </source>
</reference>
<dbReference type="RefSeq" id="WP_050529706.1">
    <property type="nucleotide sequence ID" value="NZ_AQQZ01000002.1"/>
</dbReference>
<accession>A0A0L1JSP0</accession>
<comment type="caution">
    <text evidence="4">The sequence shown here is derived from an EMBL/GenBank/DDBJ whole genome shotgun (WGS) entry which is preliminary data.</text>
</comment>
<dbReference type="NCBIfam" id="NF006597">
    <property type="entry name" value="PRK09134.1"/>
    <property type="match status" value="1"/>
</dbReference>
<proteinExistence type="inferred from homology"/>
<protein>
    <submittedName>
        <fullName evidence="4">Short-chain dehydrogenase</fullName>
    </submittedName>
</protein>
<dbReference type="EMBL" id="AQQZ01000002">
    <property type="protein sequence ID" value="KNG94722.1"/>
    <property type="molecule type" value="Genomic_DNA"/>
</dbReference>
<dbReference type="GO" id="GO:0016491">
    <property type="term" value="F:oxidoreductase activity"/>
    <property type="evidence" value="ECO:0007669"/>
    <property type="project" value="UniProtKB-KW"/>
</dbReference>
<organism evidence="4 5">
    <name type="scientific">Pseudaestuariivita atlantica</name>
    <dbReference type="NCBI Taxonomy" id="1317121"/>
    <lineage>
        <taxon>Bacteria</taxon>
        <taxon>Pseudomonadati</taxon>
        <taxon>Pseudomonadota</taxon>
        <taxon>Alphaproteobacteria</taxon>
        <taxon>Rhodobacterales</taxon>
        <taxon>Paracoccaceae</taxon>
        <taxon>Pseudaestuariivita</taxon>
    </lineage>
</organism>
<dbReference type="AlphaFoldDB" id="A0A0L1JSP0"/>
<dbReference type="STRING" id="1317121.ATO11_04840"/>
<dbReference type="InterPro" id="IPR020904">
    <property type="entry name" value="Sc_DH/Rdtase_CS"/>
</dbReference>
<dbReference type="PROSITE" id="PS00061">
    <property type="entry name" value="ADH_SHORT"/>
    <property type="match status" value="1"/>
</dbReference>
<dbReference type="SUPFAM" id="SSF51735">
    <property type="entry name" value="NAD(P)-binding Rossmann-fold domains"/>
    <property type="match status" value="1"/>
</dbReference>
<dbReference type="Proteomes" id="UP000036938">
    <property type="component" value="Unassembled WGS sequence"/>
</dbReference>
<evidence type="ECO:0000313" key="4">
    <source>
        <dbReference type="EMBL" id="KNG94722.1"/>
    </source>
</evidence>
<dbReference type="PATRIC" id="fig|1317121.7.peg.1343"/>
<dbReference type="Gene3D" id="3.40.50.720">
    <property type="entry name" value="NAD(P)-binding Rossmann-like Domain"/>
    <property type="match status" value="1"/>
</dbReference>
<comment type="similarity">
    <text evidence="1 3">Belongs to the short-chain dehydrogenases/reductases (SDR) family.</text>
</comment>
<dbReference type="PANTHER" id="PTHR43639">
    <property type="entry name" value="OXIDOREDUCTASE, SHORT-CHAIN DEHYDROGENASE/REDUCTASE FAMILY (AFU_ORTHOLOGUE AFUA_5G02870)"/>
    <property type="match status" value="1"/>
</dbReference>
<dbReference type="InterPro" id="IPR002347">
    <property type="entry name" value="SDR_fam"/>
</dbReference>
<keyword evidence="2" id="KW-0560">Oxidoreductase</keyword>
<evidence type="ECO:0000313" key="5">
    <source>
        <dbReference type="Proteomes" id="UP000036938"/>
    </source>
</evidence>
<dbReference type="PRINTS" id="PR00080">
    <property type="entry name" value="SDRFAMILY"/>
</dbReference>
<dbReference type="Pfam" id="PF00106">
    <property type="entry name" value="adh_short"/>
    <property type="match status" value="1"/>
</dbReference>
<sequence>MRALVTGAGKRLGRAMALHLGSRGYDVAVHYASSSDAADEVAGLLRDMGRKAVTVQADLLDEAQTQALVPAAMEALGGPITCLVNNASIFEYDTIESATRDSWDRHLESNLRAPFVLTQAVAASMPDAVPDDRGEPVAQGLVVNMIDQRVRKLTPEFMTYTIAKMGLWAFTRTAAQALAPHVRVNGIGPGPTLQGGRQSAEHFAKQRAATVLERGADESDITGALDYLLNARAVTGQLICVDGGQHLGWQTPDVIGVE</sequence>
<evidence type="ECO:0000256" key="3">
    <source>
        <dbReference type="RuleBase" id="RU000363"/>
    </source>
</evidence>
<dbReference type="InterPro" id="IPR036291">
    <property type="entry name" value="NAD(P)-bd_dom_sf"/>
</dbReference>